<dbReference type="AlphaFoldDB" id="A0AAD4MG29"/>
<organism evidence="2 3">
    <name type="scientific">Ditylenchus destructor</name>
    <dbReference type="NCBI Taxonomy" id="166010"/>
    <lineage>
        <taxon>Eukaryota</taxon>
        <taxon>Metazoa</taxon>
        <taxon>Ecdysozoa</taxon>
        <taxon>Nematoda</taxon>
        <taxon>Chromadorea</taxon>
        <taxon>Rhabditida</taxon>
        <taxon>Tylenchina</taxon>
        <taxon>Tylenchomorpha</taxon>
        <taxon>Sphaerularioidea</taxon>
        <taxon>Anguinidae</taxon>
        <taxon>Anguininae</taxon>
        <taxon>Ditylenchus</taxon>
    </lineage>
</organism>
<feature type="signal peptide" evidence="1">
    <location>
        <begin position="1"/>
        <end position="22"/>
    </location>
</feature>
<protein>
    <submittedName>
        <fullName evidence="2">Uncharacterized protein</fullName>
    </submittedName>
</protein>
<name>A0AAD4MG29_9BILA</name>
<gene>
    <name evidence="2" type="ORF">DdX_20756</name>
</gene>
<evidence type="ECO:0000313" key="3">
    <source>
        <dbReference type="Proteomes" id="UP001201812"/>
    </source>
</evidence>
<dbReference type="Proteomes" id="UP001201812">
    <property type="component" value="Unassembled WGS sequence"/>
</dbReference>
<keyword evidence="3" id="KW-1185">Reference proteome</keyword>
<evidence type="ECO:0000256" key="1">
    <source>
        <dbReference type="SAM" id="SignalP"/>
    </source>
</evidence>
<sequence>MNAHIFILITVFFLTNFGHIECEPDDALVAIKEDADPNNPPRVYYYCKKRAMLWKVYQIHAANASQMGLYTSFTKGWFDPRSGMGYLYYNSFDHIYNFVYASIIEAATQLAVYPKTLTHINQVTVGYFVYQNQVSSKAIIVKEVLIP</sequence>
<comment type="caution">
    <text evidence="2">The sequence shown here is derived from an EMBL/GenBank/DDBJ whole genome shotgun (WGS) entry which is preliminary data.</text>
</comment>
<proteinExistence type="predicted"/>
<accession>A0AAD4MG29</accession>
<evidence type="ECO:0000313" key="2">
    <source>
        <dbReference type="EMBL" id="KAI1693263.1"/>
    </source>
</evidence>
<reference evidence="2" key="1">
    <citation type="submission" date="2022-01" db="EMBL/GenBank/DDBJ databases">
        <title>Genome Sequence Resource for Two Populations of Ditylenchus destructor, the Migratory Endoparasitic Phytonematode.</title>
        <authorList>
            <person name="Zhang H."/>
            <person name="Lin R."/>
            <person name="Xie B."/>
        </authorList>
    </citation>
    <scope>NUCLEOTIDE SEQUENCE</scope>
    <source>
        <strain evidence="2">BazhouSP</strain>
    </source>
</reference>
<keyword evidence="1" id="KW-0732">Signal</keyword>
<dbReference type="EMBL" id="JAKKPZ010000654">
    <property type="protein sequence ID" value="KAI1693263.1"/>
    <property type="molecule type" value="Genomic_DNA"/>
</dbReference>
<feature type="chain" id="PRO_5042079914" evidence="1">
    <location>
        <begin position="23"/>
        <end position="147"/>
    </location>
</feature>